<comment type="similarity">
    <text evidence="1 2">Belongs to the Dps family.</text>
</comment>
<dbReference type="Proteomes" id="UP000741863">
    <property type="component" value="Unassembled WGS sequence"/>
</dbReference>
<keyword evidence="6" id="KW-1185">Reference proteome</keyword>
<organism evidence="5 6">
    <name type="scientific">Geomicrobium sediminis</name>
    <dbReference type="NCBI Taxonomy" id="1347788"/>
    <lineage>
        <taxon>Bacteria</taxon>
        <taxon>Bacillati</taxon>
        <taxon>Bacillota</taxon>
        <taxon>Bacilli</taxon>
        <taxon>Bacillales</taxon>
        <taxon>Geomicrobium</taxon>
    </lineage>
</organism>
<dbReference type="PIRSF" id="PIRSF005900">
    <property type="entry name" value="Dps"/>
    <property type="match status" value="1"/>
</dbReference>
<dbReference type="PROSITE" id="PS00818">
    <property type="entry name" value="DPS_1"/>
    <property type="match status" value="1"/>
</dbReference>
<dbReference type="InterPro" id="IPR002177">
    <property type="entry name" value="DPS_DNA-bd"/>
</dbReference>
<dbReference type="CDD" id="cd01043">
    <property type="entry name" value="DPS"/>
    <property type="match status" value="1"/>
</dbReference>
<evidence type="ECO:0000256" key="1">
    <source>
        <dbReference type="ARBA" id="ARBA00009497"/>
    </source>
</evidence>
<sequence>MAKRQTANIKGTSAKNMEKELNEQLANLHVLYIKLHNYHWYIKGQHFFSLHEKFEEMYDKVKGHIDEYAEQMLVVQVKPLATMKDYLQVATIDEATGNKSEEEMVKDLSEDLQRMSADLYEVMEQLEDKQAMSLADAIQEIARDFQKDDWMLRAYLDKE</sequence>
<dbReference type="PANTHER" id="PTHR42932">
    <property type="entry name" value="GENERAL STRESS PROTEIN 20U"/>
    <property type="match status" value="1"/>
</dbReference>
<accession>A0ABS2PC87</accession>
<dbReference type="EMBL" id="JAFBEC010000004">
    <property type="protein sequence ID" value="MBM7632665.1"/>
    <property type="molecule type" value="Genomic_DNA"/>
</dbReference>
<dbReference type="GO" id="GO:0003677">
    <property type="term" value="F:DNA binding"/>
    <property type="evidence" value="ECO:0007669"/>
    <property type="project" value="UniProtKB-KW"/>
</dbReference>
<evidence type="ECO:0000259" key="4">
    <source>
        <dbReference type="Pfam" id="PF00210"/>
    </source>
</evidence>
<evidence type="ECO:0000256" key="2">
    <source>
        <dbReference type="RuleBase" id="RU003875"/>
    </source>
</evidence>
<comment type="caution">
    <text evidence="5">The sequence shown here is derived from an EMBL/GenBank/DDBJ whole genome shotgun (WGS) entry which is preliminary data.</text>
</comment>
<keyword evidence="3" id="KW-0175">Coiled coil</keyword>
<dbReference type="Pfam" id="PF00210">
    <property type="entry name" value="Ferritin"/>
    <property type="match status" value="1"/>
</dbReference>
<feature type="coiled-coil region" evidence="3">
    <location>
        <begin position="98"/>
        <end position="129"/>
    </location>
</feature>
<protein>
    <submittedName>
        <fullName evidence="5">Starvation-inducible DNA-binding protein</fullName>
    </submittedName>
</protein>
<dbReference type="SUPFAM" id="SSF47240">
    <property type="entry name" value="Ferritin-like"/>
    <property type="match status" value="1"/>
</dbReference>
<dbReference type="InterPro" id="IPR012347">
    <property type="entry name" value="Ferritin-like"/>
</dbReference>
<feature type="domain" description="Ferritin/DPS" evidence="4">
    <location>
        <begin position="19"/>
        <end position="158"/>
    </location>
</feature>
<keyword evidence="5" id="KW-0238">DNA-binding</keyword>
<evidence type="ECO:0000256" key="3">
    <source>
        <dbReference type="SAM" id="Coils"/>
    </source>
</evidence>
<proteinExistence type="inferred from homology"/>
<gene>
    <name evidence="5" type="ORF">JOD17_001759</name>
</gene>
<dbReference type="InterPro" id="IPR023188">
    <property type="entry name" value="DPS_DNA-bd_CS"/>
</dbReference>
<reference evidence="5 6" key="1">
    <citation type="submission" date="2021-01" db="EMBL/GenBank/DDBJ databases">
        <title>Genomic Encyclopedia of Type Strains, Phase IV (KMG-IV): sequencing the most valuable type-strain genomes for metagenomic binning, comparative biology and taxonomic classification.</title>
        <authorList>
            <person name="Goeker M."/>
        </authorList>
    </citation>
    <scope>NUCLEOTIDE SEQUENCE [LARGE SCALE GENOMIC DNA]</scope>
    <source>
        <strain evidence="5 6">DSM 25540</strain>
    </source>
</reference>
<dbReference type="Gene3D" id="1.20.1260.10">
    <property type="match status" value="1"/>
</dbReference>
<dbReference type="InterPro" id="IPR008331">
    <property type="entry name" value="Ferritin_DPS_dom"/>
</dbReference>
<name>A0ABS2PC87_9BACL</name>
<evidence type="ECO:0000313" key="6">
    <source>
        <dbReference type="Proteomes" id="UP000741863"/>
    </source>
</evidence>
<dbReference type="PANTHER" id="PTHR42932:SF1">
    <property type="entry name" value="GENERAL STRESS PROTEIN 20U"/>
    <property type="match status" value="1"/>
</dbReference>
<dbReference type="RefSeq" id="WP_042418663.1">
    <property type="nucleotide sequence ID" value="NZ_JAFBEC010000004.1"/>
</dbReference>
<dbReference type="PRINTS" id="PR01346">
    <property type="entry name" value="HELNAPAPROT"/>
</dbReference>
<evidence type="ECO:0000313" key="5">
    <source>
        <dbReference type="EMBL" id="MBM7632665.1"/>
    </source>
</evidence>
<dbReference type="InterPro" id="IPR009078">
    <property type="entry name" value="Ferritin-like_SF"/>
</dbReference>